<dbReference type="GO" id="GO:0051666">
    <property type="term" value="P:actin cortical patch localization"/>
    <property type="evidence" value="ECO:0007669"/>
    <property type="project" value="TreeGrafter"/>
</dbReference>
<evidence type="ECO:0000313" key="2">
    <source>
        <dbReference type="EMBL" id="RHZ78346.1"/>
    </source>
</evidence>
<organism evidence="2 3">
    <name type="scientific">Diversispora epigaea</name>
    <dbReference type="NCBI Taxonomy" id="1348612"/>
    <lineage>
        <taxon>Eukaryota</taxon>
        <taxon>Fungi</taxon>
        <taxon>Fungi incertae sedis</taxon>
        <taxon>Mucoromycota</taxon>
        <taxon>Glomeromycotina</taxon>
        <taxon>Glomeromycetes</taxon>
        <taxon>Diversisporales</taxon>
        <taxon>Diversisporaceae</taxon>
        <taxon>Diversispora</taxon>
    </lineage>
</organism>
<feature type="domain" description="Ysc84 actin-binding" evidence="1">
    <location>
        <begin position="128"/>
        <end position="249"/>
    </location>
</feature>
<dbReference type="Proteomes" id="UP000266861">
    <property type="component" value="Unassembled WGS sequence"/>
</dbReference>
<proteinExistence type="predicted"/>
<name>A0A397IX46_9GLOM</name>
<reference evidence="2 3" key="1">
    <citation type="submission" date="2018-08" db="EMBL/GenBank/DDBJ databases">
        <title>Genome and evolution of the arbuscular mycorrhizal fungus Diversispora epigaea (formerly Glomus versiforme) and its bacterial endosymbionts.</title>
        <authorList>
            <person name="Sun X."/>
            <person name="Fei Z."/>
            <person name="Harrison M."/>
        </authorList>
    </citation>
    <scope>NUCLEOTIDE SEQUENCE [LARGE SCALE GENOMIC DNA]</scope>
    <source>
        <strain evidence="2 3">IT104</strain>
    </source>
</reference>
<dbReference type="CDD" id="cd11525">
    <property type="entry name" value="SYLF_SH3YL1_like"/>
    <property type="match status" value="1"/>
</dbReference>
<dbReference type="GO" id="GO:0035091">
    <property type="term" value="F:phosphatidylinositol binding"/>
    <property type="evidence" value="ECO:0007669"/>
    <property type="project" value="TreeGrafter"/>
</dbReference>
<evidence type="ECO:0000313" key="3">
    <source>
        <dbReference type="Proteomes" id="UP000266861"/>
    </source>
</evidence>
<protein>
    <recommendedName>
        <fullName evidence="1">Ysc84 actin-binding domain-containing protein</fullName>
    </recommendedName>
</protein>
<accession>A0A397IX46</accession>
<dbReference type="Pfam" id="PF04366">
    <property type="entry name" value="Ysc84"/>
    <property type="match status" value="1"/>
</dbReference>
<dbReference type="GO" id="GO:0051017">
    <property type="term" value="P:actin filament bundle assembly"/>
    <property type="evidence" value="ECO:0007669"/>
    <property type="project" value="TreeGrafter"/>
</dbReference>
<dbReference type="OrthoDB" id="443981at2759"/>
<dbReference type="GO" id="GO:0051015">
    <property type="term" value="F:actin filament binding"/>
    <property type="evidence" value="ECO:0007669"/>
    <property type="project" value="TreeGrafter"/>
</dbReference>
<dbReference type="PANTHER" id="PTHR15629">
    <property type="entry name" value="SH3YL1 PROTEIN"/>
    <property type="match status" value="1"/>
</dbReference>
<sequence length="263" mass="27745">MATSGVFNKIKSSIQDGTREISRAASGINTEIQQTAANNNLNNPLPSDFASELNKASKILNSFTDSSKVEGVDQHAIPKEIFKNALGLAIFTVVKAGFFWSGRVGSGLVIARLEDGSWSPPSCINIGGVGFGPQIGADVTDFVIILNTKEAVKAFSRGENLTLGGSLSVIAGPVDIGGEISGSVIEAAPLYSYSKSKGLFAGVSLEGTIIIERKDANNAFYGKQVSVEDILTGKVEAPSGKIDALYSSVKFAEEREKNHDHPH</sequence>
<keyword evidence="3" id="KW-1185">Reference proteome</keyword>
<dbReference type="GO" id="GO:0030479">
    <property type="term" value="C:actin cortical patch"/>
    <property type="evidence" value="ECO:0007669"/>
    <property type="project" value="TreeGrafter"/>
</dbReference>
<dbReference type="EMBL" id="PQFF01000156">
    <property type="protein sequence ID" value="RHZ78346.1"/>
    <property type="molecule type" value="Genomic_DNA"/>
</dbReference>
<gene>
    <name evidence="2" type="ORF">Glove_166g237</name>
</gene>
<dbReference type="PANTHER" id="PTHR15629:SF7">
    <property type="entry name" value="YSC84 ACTIN-BINDING DOMAIN-CONTAINING PROTEIN"/>
    <property type="match status" value="1"/>
</dbReference>
<evidence type="ECO:0000259" key="1">
    <source>
        <dbReference type="Pfam" id="PF04366"/>
    </source>
</evidence>
<dbReference type="STRING" id="1348612.A0A397IX46"/>
<dbReference type="AlphaFoldDB" id="A0A397IX46"/>
<dbReference type="InterPro" id="IPR033643">
    <property type="entry name" value="SYLF_SH3YL1-like"/>
</dbReference>
<dbReference type="InterPro" id="IPR051702">
    <property type="entry name" value="SH3_domain_YSC84-like"/>
</dbReference>
<comment type="caution">
    <text evidence="2">The sequence shown here is derived from an EMBL/GenBank/DDBJ whole genome shotgun (WGS) entry which is preliminary data.</text>
</comment>
<dbReference type="InterPro" id="IPR007461">
    <property type="entry name" value="Ysc84_actin-binding"/>
</dbReference>